<dbReference type="AlphaFoldDB" id="A0A3P7FAY1"/>
<name>A0A3P7FAY1_TOXCA</name>
<sequence length="166" mass="18107">MHGIELCSALSFLTDFPQDIAFVPFTSCERLGYKKKTASSGCSSIGLCYLQSKRKLSEESHVGDPYAARECSFVRSSEVAQFVRDKGVCRVQLSVADIESILSVAVLDRSIERRADGMYRALGADTMRSASALLPCLQCPLAADCFPGAEIAPQTCEYFAQWLANS</sequence>
<dbReference type="InterPro" id="IPR007832">
    <property type="entry name" value="RNA_pol_Rpc34"/>
</dbReference>
<comment type="subcellular location">
    <subcellularLocation>
        <location evidence="1">Nucleus</location>
    </subcellularLocation>
</comment>
<evidence type="ECO:0000256" key="1">
    <source>
        <dbReference type="ARBA" id="ARBA00004123"/>
    </source>
</evidence>
<reference evidence="4" key="1">
    <citation type="submission" date="2018-11" db="EMBL/GenBank/DDBJ databases">
        <authorList>
            <consortium name="Pathogen Informatics"/>
        </authorList>
    </citation>
    <scope>NUCLEOTIDE SEQUENCE [LARGE SCALE GENOMIC DNA]</scope>
</reference>
<evidence type="ECO:0008006" key="5">
    <source>
        <dbReference type="Google" id="ProtNLM"/>
    </source>
</evidence>
<protein>
    <recommendedName>
        <fullName evidence="5">DNA-directed RNA polymerase III subunit RPC6</fullName>
    </recommendedName>
</protein>
<dbReference type="GO" id="GO:0006383">
    <property type="term" value="P:transcription by RNA polymerase III"/>
    <property type="evidence" value="ECO:0007669"/>
    <property type="project" value="InterPro"/>
</dbReference>
<evidence type="ECO:0000256" key="3">
    <source>
        <dbReference type="ARBA" id="ARBA00023242"/>
    </source>
</evidence>
<dbReference type="Pfam" id="PF05158">
    <property type="entry name" value="RNA_pol_Rpc34"/>
    <property type="match status" value="1"/>
</dbReference>
<evidence type="ECO:0000313" key="4">
    <source>
        <dbReference type="EMBL" id="VDM29686.1"/>
    </source>
</evidence>
<keyword evidence="3" id="KW-0539">Nucleus</keyword>
<dbReference type="EMBL" id="UYWY01005831">
    <property type="protein sequence ID" value="VDM29686.1"/>
    <property type="molecule type" value="Genomic_DNA"/>
</dbReference>
<gene>
    <name evidence="4" type="ORF">TCNE_LOCUS3969</name>
</gene>
<dbReference type="PANTHER" id="PTHR12780">
    <property type="entry name" value="RNA POLYMERASE III DNA DIRECTED , 39KD SUBUNIT-RELATED"/>
    <property type="match status" value="1"/>
</dbReference>
<evidence type="ECO:0000256" key="2">
    <source>
        <dbReference type="ARBA" id="ARBA00023163"/>
    </source>
</evidence>
<proteinExistence type="predicted"/>
<keyword evidence="2" id="KW-0804">Transcription</keyword>
<accession>A0A3P7FAY1</accession>
<dbReference type="GO" id="GO:0005666">
    <property type="term" value="C:RNA polymerase III complex"/>
    <property type="evidence" value="ECO:0007669"/>
    <property type="project" value="InterPro"/>
</dbReference>
<organism evidence="4">
    <name type="scientific">Toxocara canis</name>
    <name type="common">Canine roundworm</name>
    <dbReference type="NCBI Taxonomy" id="6265"/>
    <lineage>
        <taxon>Eukaryota</taxon>
        <taxon>Metazoa</taxon>
        <taxon>Ecdysozoa</taxon>
        <taxon>Nematoda</taxon>
        <taxon>Chromadorea</taxon>
        <taxon>Rhabditida</taxon>
        <taxon>Spirurina</taxon>
        <taxon>Ascaridomorpha</taxon>
        <taxon>Ascaridoidea</taxon>
        <taxon>Toxocaridae</taxon>
        <taxon>Toxocara</taxon>
    </lineage>
</organism>
<dbReference type="InterPro" id="IPR016049">
    <property type="entry name" value="RNA_pol_Rpc34-like"/>
</dbReference>